<keyword evidence="6 11" id="KW-0812">Transmembrane</keyword>
<evidence type="ECO:0000256" key="7">
    <source>
        <dbReference type="ARBA" id="ARBA00022989"/>
    </source>
</evidence>
<evidence type="ECO:0000256" key="1">
    <source>
        <dbReference type="ARBA" id="ARBA00004141"/>
    </source>
</evidence>
<dbReference type="GO" id="GO:0009675">
    <property type="term" value="F:high-affinity sulfate:proton symporter activity"/>
    <property type="evidence" value="ECO:0007669"/>
    <property type="project" value="TreeGrafter"/>
</dbReference>
<dbReference type="GO" id="GO:0005886">
    <property type="term" value="C:plasma membrane"/>
    <property type="evidence" value="ECO:0007669"/>
    <property type="project" value="TreeGrafter"/>
</dbReference>
<dbReference type="Pfam" id="PF07264">
    <property type="entry name" value="EI24"/>
    <property type="match status" value="1"/>
</dbReference>
<dbReference type="GO" id="GO:0019344">
    <property type="term" value="P:cysteine biosynthetic process"/>
    <property type="evidence" value="ECO:0007669"/>
    <property type="project" value="UniProtKB-KW"/>
</dbReference>
<dbReference type="eggNOG" id="COG2981">
    <property type="taxonomic scope" value="Bacteria"/>
</dbReference>
<dbReference type="STRING" id="1117647.M5M_17465"/>
<reference evidence="12 13" key="1">
    <citation type="journal article" date="2013" name="Genome Announc.">
        <title>Complete genome sequence of Simiduia agarivorans SA1(T), a marine bacterium able to degrade a variety of polysaccharides.</title>
        <authorList>
            <person name="Lin S.Y."/>
            <person name="Shieh W.Y."/>
            <person name="Chen J.S."/>
            <person name="Tang S.L."/>
        </authorList>
    </citation>
    <scope>NUCLEOTIDE SEQUENCE [LARGE SCALE GENOMIC DNA]</scope>
    <source>
        <strain evidence="13">DSM 21679 / JCM 13881 / BCRC 17597 / SA1</strain>
    </source>
</reference>
<feature type="transmembrane region" description="Helical" evidence="11">
    <location>
        <begin position="139"/>
        <end position="159"/>
    </location>
</feature>
<evidence type="ECO:0000256" key="11">
    <source>
        <dbReference type="SAM" id="Phobius"/>
    </source>
</evidence>
<evidence type="ECO:0000256" key="4">
    <source>
        <dbReference type="ARBA" id="ARBA00022519"/>
    </source>
</evidence>
<keyword evidence="4" id="KW-0997">Cell inner membrane</keyword>
<organism evidence="12 13">
    <name type="scientific">Simiduia agarivorans (strain DSM 21679 / JCM 13881 / BCRC 17597 / SA1)</name>
    <dbReference type="NCBI Taxonomy" id="1117647"/>
    <lineage>
        <taxon>Bacteria</taxon>
        <taxon>Pseudomonadati</taxon>
        <taxon>Pseudomonadota</taxon>
        <taxon>Gammaproteobacteria</taxon>
        <taxon>Cellvibrionales</taxon>
        <taxon>Cellvibrionaceae</taxon>
        <taxon>Simiduia</taxon>
    </lineage>
</organism>
<name>K4KNK3_SIMAS</name>
<keyword evidence="8" id="KW-0764">Sulfate transport</keyword>
<dbReference type="NCBIfam" id="NF003433">
    <property type="entry name" value="PRK04949.1"/>
    <property type="match status" value="1"/>
</dbReference>
<keyword evidence="3" id="KW-1003">Cell membrane</keyword>
<dbReference type="PANTHER" id="PTHR37468">
    <property type="entry name" value="SULFATE TRANSPORTER CYSZ"/>
    <property type="match status" value="1"/>
</dbReference>
<dbReference type="HOGENOM" id="CLU_070331_1_0_6"/>
<keyword evidence="2" id="KW-0813">Transport</keyword>
<evidence type="ECO:0000256" key="10">
    <source>
        <dbReference type="ARBA" id="ARBA00023192"/>
    </source>
</evidence>
<gene>
    <name evidence="12" type="ordered locus">M5M_17465</name>
</gene>
<keyword evidence="10" id="KW-0198">Cysteine biosynthesis</keyword>
<feature type="transmembrane region" description="Helical" evidence="11">
    <location>
        <begin position="223"/>
        <end position="241"/>
    </location>
</feature>
<dbReference type="InterPro" id="IPR059112">
    <property type="entry name" value="CysZ/EI24"/>
</dbReference>
<evidence type="ECO:0000313" key="12">
    <source>
        <dbReference type="EMBL" id="AFV00622.1"/>
    </source>
</evidence>
<sequence>MLALNGNFDSGPAALGMGVRLISHPELRPFVLVPLVINVVLFFVLTAWLLYQFGDVVDWAMNFLPSWLSFLSGLLWFVAAFFMVFVYGYSFGIIANLIAAPFNGLLAERVEAKLTGVAPPSEPLHKMIPRTLLRELLKLWYFISRGILILLLMFVLAFIPLIQLFAPIIGVLWGAWCMSIQYTDYAADNHKTPFKTLRSQLGTQTLGCYSFGGLVMLGNMVPVLNIFVMPIAVAGATVLWLKDINGKPIDPSRLLER</sequence>
<keyword evidence="7 11" id="KW-1133">Transmembrane helix</keyword>
<evidence type="ECO:0000256" key="6">
    <source>
        <dbReference type="ARBA" id="ARBA00022692"/>
    </source>
</evidence>
<evidence type="ECO:0000256" key="2">
    <source>
        <dbReference type="ARBA" id="ARBA00022448"/>
    </source>
</evidence>
<feature type="transmembrane region" description="Helical" evidence="11">
    <location>
        <begin position="74"/>
        <end position="99"/>
    </location>
</feature>
<keyword evidence="5" id="KW-0028">Amino-acid biosynthesis</keyword>
<keyword evidence="13" id="KW-1185">Reference proteome</keyword>
<proteinExistence type="predicted"/>
<dbReference type="OrthoDB" id="5292355at2"/>
<feature type="transmembrane region" description="Helical" evidence="11">
    <location>
        <begin position="30"/>
        <end position="54"/>
    </location>
</feature>
<evidence type="ECO:0000256" key="9">
    <source>
        <dbReference type="ARBA" id="ARBA00023136"/>
    </source>
</evidence>
<comment type="subcellular location">
    <subcellularLocation>
        <location evidence="1">Membrane</location>
        <topology evidence="1">Multi-pass membrane protein</topology>
    </subcellularLocation>
</comment>
<keyword evidence="9 11" id="KW-0472">Membrane</keyword>
<dbReference type="InterPro" id="IPR050480">
    <property type="entry name" value="CysZ-like"/>
</dbReference>
<accession>K4KNK3</accession>
<protein>
    <submittedName>
        <fullName evidence="12">Sulfate transporter</fullName>
    </submittedName>
</protein>
<evidence type="ECO:0000256" key="8">
    <source>
        <dbReference type="ARBA" id="ARBA00023032"/>
    </source>
</evidence>
<evidence type="ECO:0000256" key="5">
    <source>
        <dbReference type="ARBA" id="ARBA00022605"/>
    </source>
</evidence>
<dbReference type="PANTHER" id="PTHR37468:SF1">
    <property type="entry name" value="SULFATE TRANSPORTER CYSZ"/>
    <property type="match status" value="1"/>
</dbReference>
<dbReference type="AlphaFoldDB" id="K4KNK3"/>
<dbReference type="GO" id="GO:0000103">
    <property type="term" value="P:sulfate assimilation"/>
    <property type="evidence" value="ECO:0007669"/>
    <property type="project" value="TreeGrafter"/>
</dbReference>
<evidence type="ECO:0000256" key="3">
    <source>
        <dbReference type="ARBA" id="ARBA00022475"/>
    </source>
</evidence>
<dbReference type="KEGG" id="saga:M5M_17465"/>
<dbReference type="EMBL" id="CP003746">
    <property type="protein sequence ID" value="AFV00622.1"/>
    <property type="molecule type" value="Genomic_DNA"/>
</dbReference>
<dbReference type="Proteomes" id="UP000000466">
    <property type="component" value="Chromosome"/>
</dbReference>
<dbReference type="RefSeq" id="WP_015048774.1">
    <property type="nucleotide sequence ID" value="NC_018868.3"/>
</dbReference>
<evidence type="ECO:0000313" key="13">
    <source>
        <dbReference type="Proteomes" id="UP000000466"/>
    </source>
</evidence>